<dbReference type="EMBL" id="NFKL01000003">
    <property type="protein sequence ID" value="OUP60136.1"/>
    <property type="molecule type" value="Genomic_DNA"/>
</dbReference>
<name>A0A1Y4LU29_9FIRM</name>
<dbReference type="STRING" id="501571.GCA_900143195_02953"/>
<gene>
    <name evidence="2" type="ORF">B5F15_02440</name>
    <name evidence="1" type="ORF">B5F17_00830</name>
</gene>
<dbReference type="EMBL" id="NFKK01000001">
    <property type="protein sequence ID" value="OUP54476.1"/>
    <property type="molecule type" value="Genomic_DNA"/>
</dbReference>
<dbReference type="Proteomes" id="UP000195897">
    <property type="component" value="Unassembled WGS sequence"/>
</dbReference>
<organism evidence="2 3">
    <name type="scientific">Butyricicoccus pullicaecorum</name>
    <dbReference type="NCBI Taxonomy" id="501571"/>
    <lineage>
        <taxon>Bacteria</taxon>
        <taxon>Bacillati</taxon>
        <taxon>Bacillota</taxon>
        <taxon>Clostridia</taxon>
        <taxon>Eubacteriales</taxon>
        <taxon>Butyricicoccaceae</taxon>
        <taxon>Butyricicoccus</taxon>
    </lineage>
</organism>
<dbReference type="AlphaFoldDB" id="A0A1Y4LU29"/>
<evidence type="ECO:0000313" key="2">
    <source>
        <dbReference type="EMBL" id="OUP60136.1"/>
    </source>
</evidence>
<dbReference type="Proteomes" id="UP000195326">
    <property type="component" value="Unassembled WGS sequence"/>
</dbReference>
<evidence type="ECO:0000313" key="4">
    <source>
        <dbReference type="Proteomes" id="UP000195897"/>
    </source>
</evidence>
<comment type="caution">
    <text evidence="2">The sequence shown here is derived from an EMBL/GenBank/DDBJ whole genome shotgun (WGS) entry which is preliminary data.</text>
</comment>
<evidence type="ECO:0000313" key="3">
    <source>
        <dbReference type="Proteomes" id="UP000195326"/>
    </source>
</evidence>
<protein>
    <submittedName>
        <fullName evidence="2">Uncharacterized protein</fullName>
    </submittedName>
</protein>
<dbReference type="RefSeq" id="WP_016148256.1">
    <property type="nucleotide sequence ID" value="NZ_CABKSA010000002.1"/>
</dbReference>
<proteinExistence type="predicted"/>
<sequence length="174" mass="19174">MDANKQKQILGCMNDVLGQNGFRSELIEQTEHTPLMLRAESQRLGKVAKEATIEACFIPISLPDENSGLLQFFVTLFNNVPEQNQAQVEKACRYCNDFSALGQFGFFQPAGQIYLKHNTLVDASLDLEKVITFVADNISLLVASATRFIDAFAAVGFSGLTVDVAIEQELLPKV</sequence>
<accession>A0A1Y4LU29</accession>
<reference evidence="2" key="2">
    <citation type="journal article" date="2018" name="BMC Genomics">
        <title>Whole genome sequencing and function prediction of 133 gut anaerobes isolated from chicken caecum in pure cultures.</title>
        <authorList>
            <person name="Medvecky M."/>
            <person name="Cejkova D."/>
            <person name="Polansky O."/>
            <person name="Karasova D."/>
            <person name="Kubasova T."/>
            <person name="Cizek A."/>
            <person name="Rychlik I."/>
        </authorList>
    </citation>
    <scope>NUCLEOTIDE SEQUENCE</scope>
    <source>
        <strain evidence="2">An179</strain>
        <strain evidence="1">An180</strain>
    </source>
</reference>
<evidence type="ECO:0000313" key="1">
    <source>
        <dbReference type="EMBL" id="OUP54476.1"/>
    </source>
</evidence>
<reference evidence="3 4" key="1">
    <citation type="submission" date="2017-04" db="EMBL/GenBank/DDBJ databases">
        <title>Function of individual gut microbiota members based on whole genome sequencing of pure cultures obtained from chicken caecum.</title>
        <authorList>
            <person name="Medvecky M."/>
            <person name="Cejkova D."/>
            <person name="Polansky O."/>
            <person name="Karasova D."/>
            <person name="Kubasova T."/>
            <person name="Cizek A."/>
            <person name="Rychlik I."/>
        </authorList>
    </citation>
    <scope>NUCLEOTIDE SEQUENCE [LARGE SCALE GENOMIC DNA]</scope>
    <source>
        <strain evidence="3">An179</strain>
        <strain evidence="4">An180</strain>
    </source>
</reference>